<sequence>MSRQDPGAATGGRPVEPGRCQCGDPEGVHAIRGDGRRGTCSRSGCRCRQYEAVSGD</sequence>
<evidence type="ECO:0000313" key="2">
    <source>
        <dbReference type="EMBL" id="MFC4107807.1"/>
    </source>
</evidence>
<dbReference type="EMBL" id="JBHSBN010000011">
    <property type="protein sequence ID" value="MFC4107807.1"/>
    <property type="molecule type" value="Genomic_DNA"/>
</dbReference>
<dbReference type="Proteomes" id="UP001595868">
    <property type="component" value="Unassembled WGS sequence"/>
</dbReference>
<name>A0ABV8KPH2_9ACTN</name>
<proteinExistence type="predicted"/>
<evidence type="ECO:0000313" key="3">
    <source>
        <dbReference type="Proteomes" id="UP001595868"/>
    </source>
</evidence>
<keyword evidence="3" id="KW-1185">Reference proteome</keyword>
<feature type="region of interest" description="Disordered" evidence="1">
    <location>
        <begin position="1"/>
        <end position="27"/>
    </location>
</feature>
<reference evidence="3" key="1">
    <citation type="journal article" date="2019" name="Int. J. Syst. Evol. Microbiol.">
        <title>The Global Catalogue of Microorganisms (GCM) 10K type strain sequencing project: providing services to taxonomists for standard genome sequencing and annotation.</title>
        <authorList>
            <consortium name="The Broad Institute Genomics Platform"/>
            <consortium name="The Broad Institute Genome Sequencing Center for Infectious Disease"/>
            <person name="Wu L."/>
            <person name="Ma J."/>
        </authorList>
    </citation>
    <scope>NUCLEOTIDE SEQUENCE [LARGE SCALE GENOMIC DNA]</scope>
    <source>
        <strain evidence="3">2902at01</strain>
    </source>
</reference>
<dbReference type="RefSeq" id="WP_377547207.1">
    <property type="nucleotide sequence ID" value="NZ_JBHSBN010000011.1"/>
</dbReference>
<accession>A0ABV8KPH2</accession>
<protein>
    <recommendedName>
        <fullName evidence="4">Metallothionein</fullName>
    </recommendedName>
</protein>
<gene>
    <name evidence="2" type="ORF">ACFOX0_17980</name>
</gene>
<comment type="caution">
    <text evidence="2">The sequence shown here is derived from an EMBL/GenBank/DDBJ whole genome shotgun (WGS) entry which is preliminary data.</text>
</comment>
<evidence type="ECO:0008006" key="4">
    <source>
        <dbReference type="Google" id="ProtNLM"/>
    </source>
</evidence>
<organism evidence="2 3">
    <name type="scientific">Micromonospora zhanjiangensis</name>
    <dbReference type="NCBI Taxonomy" id="1522057"/>
    <lineage>
        <taxon>Bacteria</taxon>
        <taxon>Bacillati</taxon>
        <taxon>Actinomycetota</taxon>
        <taxon>Actinomycetes</taxon>
        <taxon>Micromonosporales</taxon>
        <taxon>Micromonosporaceae</taxon>
        <taxon>Micromonospora</taxon>
    </lineage>
</organism>
<evidence type="ECO:0000256" key="1">
    <source>
        <dbReference type="SAM" id="MobiDB-lite"/>
    </source>
</evidence>